<dbReference type="InterPro" id="IPR035940">
    <property type="entry name" value="CAP_sf"/>
</dbReference>
<organism evidence="2 3">
    <name type="scientific">Corynebacterium matruchotii</name>
    <dbReference type="NCBI Taxonomy" id="43768"/>
    <lineage>
        <taxon>Bacteria</taxon>
        <taxon>Bacillati</taxon>
        <taxon>Actinomycetota</taxon>
        <taxon>Actinomycetes</taxon>
        <taxon>Mycobacteriales</taxon>
        <taxon>Corynebacteriaceae</taxon>
        <taxon>Corynebacterium</taxon>
    </lineage>
</organism>
<dbReference type="GeneID" id="84574570"/>
<sequence>MQQFFDALKNFRATAPSGDRITEAQRILSYMLAAITLIGAFFHTFDSTPQNSSQQATVNDAEKPTLRDLVQPIDTARIWDDSLIRNDIVQILNQSRTDSGREPLNPDFDLGSRAQKWAERNATTNSFKPTPANVVMVQAALGYQEAKASKFLDTWFKDQASQAALADKKLTKVGVGVASSQGRTYAVVQLS</sequence>
<evidence type="ECO:0000259" key="1">
    <source>
        <dbReference type="Pfam" id="PF00188"/>
    </source>
</evidence>
<protein>
    <submittedName>
        <fullName evidence="2">SCP/PR1 domain-containing protein</fullName>
    </submittedName>
</protein>
<feature type="domain" description="SCP" evidence="1">
    <location>
        <begin position="92"/>
        <end position="188"/>
    </location>
</feature>
<evidence type="ECO:0000313" key="3">
    <source>
        <dbReference type="Proteomes" id="UP000249886"/>
    </source>
</evidence>
<dbReference type="Proteomes" id="UP000249886">
    <property type="component" value="Unassembled WGS sequence"/>
</dbReference>
<dbReference type="RefSeq" id="WP_005521332.1">
    <property type="nucleotide sequence ID" value="NZ_CAJPQJ010000009.1"/>
</dbReference>
<gene>
    <name evidence="2" type="ORF">NCTC10254_02441</name>
</gene>
<evidence type="ECO:0000313" key="2">
    <source>
        <dbReference type="EMBL" id="SPW33659.1"/>
    </source>
</evidence>
<dbReference type="EMBL" id="UARK01000034">
    <property type="protein sequence ID" value="SPW33659.1"/>
    <property type="molecule type" value="Genomic_DNA"/>
</dbReference>
<name>A0A3S4XWG9_9CORY</name>
<dbReference type="Gene3D" id="3.40.33.10">
    <property type="entry name" value="CAP"/>
    <property type="match status" value="1"/>
</dbReference>
<comment type="caution">
    <text evidence="2">The sequence shown here is derived from an EMBL/GenBank/DDBJ whole genome shotgun (WGS) entry which is preliminary data.</text>
</comment>
<reference evidence="2 3" key="1">
    <citation type="submission" date="2018-06" db="EMBL/GenBank/DDBJ databases">
        <authorList>
            <consortium name="Pathogen Informatics"/>
            <person name="Doyle S."/>
        </authorList>
    </citation>
    <scope>NUCLEOTIDE SEQUENCE [LARGE SCALE GENOMIC DNA]</scope>
    <source>
        <strain evidence="2 3">NCTC10254</strain>
    </source>
</reference>
<dbReference type="AlphaFoldDB" id="A0A3S4XWG9"/>
<dbReference type="InterPro" id="IPR014044">
    <property type="entry name" value="CAP_dom"/>
</dbReference>
<dbReference type="SUPFAM" id="SSF55797">
    <property type="entry name" value="PR-1-like"/>
    <property type="match status" value="1"/>
</dbReference>
<accession>A0A3S4XWG9</accession>
<dbReference type="Pfam" id="PF00188">
    <property type="entry name" value="CAP"/>
    <property type="match status" value="1"/>
</dbReference>
<proteinExistence type="predicted"/>